<dbReference type="CDD" id="cd00093">
    <property type="entry name" value="HTH_XRE"/>
    <property type="match status" value="1"/>
</dbReference>
<evidence type="ECO:0000259" key="1">
    <source>
        <dbReference type="PROSITE" id="PS50943"/>
    </source>
</evidence>
<proteinExistence type="predicted"/>
<keyword evidence="3" id="KW-1185">Reference proteome</keyword>
<dbReference type="Proteomes" id="UP000241118">
    <property type="component" value="Unassembled WGS sequence"/>
</dbReference>
<evidence type="ECO:0000313" key="3">
    <source>
        <dbReference type="Proteomes" id="UP000241118"/>
    </source>
</evidence>
<dbReference type="SMART" id="SM00530">
    <property type="entry name" value="HTH_XRE"/>
    <property type="match status" value="1"/>
</dbReference>
<reference evidence="2 3" key="1">
    <citation type="submission" date="2018-03" db="EMBL/GenBank/DDBJ databases">
        <title>Genomic Encyclopedia of Type Strains, Phase III (KMG-III): the genomes of soil and plant-associated and newly described type strains.</title>
        <authorList>
            <person name="Whitman W."/>
        </authorList>
    </citation>
    <scope>NUCLEOTIDE SEQUENCE [LARGE SCALE GENOMIC DNA]</scope>
    <source>
        <strain evidence="2 3">CGMCC 4.7097</strain>
    </source>
</reference>
<feature type="domain" description="HTH cro/C1-type" evidence="1">
    <location>
        <begin position="15"/>
        <end position="69"/>
    </location>
</feature>
<dbReference type="PROSITE" id="PS50943">
    <property type="entry name" value="HTH_CROC1"/>
    <property type="match status" value="1"/>
</dbReference>
<name>A0A2P8IE58_SACCR</name>
<dbReference type="Pfam" id="PF13560">
    <property type="entry name" value="HTH_31"/>
    <property type="match status" value="1"/>
</dbReference>
<sequence>MNRNTSKSIALGARLRNARKANKISQRALAEKIGVAHSLLSRNESGQRVPTRTEVIRILAPLELPDREREEILEMTEDPSGSPLAVIELPERRAQIAALVEIEQMAKEVVSWSPLIIPGLLQVSSYTRTIMEAVPVPHEEIATRVAVRMGRRDILTRRDPVRFTALIGEGVLHQTIGGPAVMAEQFDHLLMMSAHENVELRIVPTATGWHPGLCGSFQLIKCDGTSFVHLENPVSAVFVQESEAVAGFERSVPELLEVAMSPQESFELIAKEVRRTTGVA</sequence>
<dbReference type="Gene3D" id="1.10.260.40">
    <property type="entry name" value="lambda repressor-like DNA-binding domains"/>
    <property type="match status" value="1"/>
</dbReference>
<organism evidence="2 3">
    <name type="scientific">Saccharothrix carnea</name>
    <dbReference type="NCBI Taxonomy" id="1280637"/>
    <lineage>
        <taxon>Bacteria</taxon>
        <taxon>Bacillati</taxon>
        <taxon>Actinomycetota</taxon>
        <taxon>Actinomycetes</taxon>
        <taxon>Pseudonocardiales</taxon>
        <taxon>Pseudonocardiaceae</taxon>
        <taxon>Saccharothrix</taxon>
    </lineage>
</organism>
<dbReference type="InterPro" id="IPR043917">
    <property type="entry name" value="DUF5753"/>
</dbReference>
<dbReference type="Pfam" id="PF19054">
    <property type="entry name" value="DUF5753"/>
    <property type="match status" value="1"/>
</dbReference>
<dbReference type="SUPFAM" id="SSF47413">
    <property type="entry name" value="lambda repressor-like DNA-binding domains"/>
    <property type="match status" value="1"/>
</dbReference>
<protein>
    <submittedName>
        <fullName evidence="2">Transcriptional regulator with XRE-family HTH domain</fullName>
    </submittedName>
</protein>
<comment type="caution">
    <text evidence="2">The sequence shown here is derived from an EMBL/GenBank/DDBJ whole genome shotgun (WGS) entry which is preliminary data.</text>
</comment>
<dbReference type="OrthoDB" id="2991476at2"/>
<dbReference type="InterPro" id="IPR001387">
    <property type="entry name" value="Cro/C1-type_HTH"/>
</dbReference>
<dbReference type="InterPro" id="IPR010982">
    <property type="entry name" value="Lambda_DNA-bd_dom_sf"/>
</dbReference>
<evidence type="ECO:0000313" key="2">
    <source>
        <dbReference type="EMBL" id="PSL56737.1"/>
    </source>
</evidence>
<dbReference type="AlphaFoldDB" id="A0A2P8IE58"/>
<gene>
    <name evidence="2" type="ORF">B0I31_103493</name>
</gene>
<dbReference type="RefSeq" id="WP_106615145.1">
    <property type="nucleotide sequence ID" value="NZ_PYAX01000003.1"/>
</dbReference>
<dbReference type="GO" id="GO:0003677">
    <property type="term" value="F:DNA binding"/>
    <property type="evidence" value="ECO:0007669"/>
    <property type="project" value="InterPro"/>
</dbReference>
<accession>A0A2P8IE58</accession>
<dbReference type="EMBL" id="PYAX01000003">
    <property type="protein sequence ID" value="PSL56737.1"/>
    <property type="molecule type" value="Genomic_DNA"/>
</dbReference>